<organism evidence="1 2">
    <name type="scientific">Microscilla marina ATCC 23134</name>
    <dbReference type="NCBI Taxonomy" id="313606"/>
    <lineage>
        <taxon>Bacteria</taxon>
        <taxon>Pseudomonadati</taxon>
        <taxon>Bacteroidota</taxon>
        <taxon>Cytophagia</taxon>
        <taxon>Cytophagales</taxon>
        <taxon>Microscillaceae</taxon>
        <taxon>Microscilla</taxon>
    </lineage>
</organism>
<reference evidence="1 2" key="1">
    <citation type="submission" date="2007-01" db="EMBL/GenBank/DDBJ databases">
        <authorList>
            <person name="Haygood M."/>
            <person name="Podell S."/>
            <person name="Anderson C."/>
            <person name="Hopkinson B."/>
            <person name="Roe K."/>
            <person name="Barbeau K."/>
            <person name="Gaasterland T."/>
            <person name="Ferriera S."/>
            <person name="Johnson J."/>
            <person name="Kravitz S."/>
            <person name="Beeson K."/>
            <person name="Sutton G."/>
            <person name="Rogers Y.-H."/>
            <person name="Friedman R."/>
            <person name="Frazier M."/>
            <person name="Venter J.C."/>
        </authorList>
    </citation>
    <scope>NUCLEOTIDE SEQUENCE [LARGE SCALE GENOMIC DNA]</scope>
    <source>
        <strain evidence="1 2">ATCC 23134</strain>
    </source>
</reference>
<evidence type="ECO:0000313" key="1">
    <source>
        <dbReference type="EMBL" id="EAY24815.1"/>
    </source>
</evidence>
<dbReference type="Proteomes" id="UP000004095">
    <property type="component" value="Unassembled WGS sequence"/>
</dbReference>
<comment type="caution">
    <text evidence="1">The sequence shown here is derived from an EMBL/GenBank/DDBJ whole genome shotgun (WGS) entry which is preliminary data.</text>
</comment>
<sequence length="230" mass="27133">MKTFEEFWLKHKAGLQTGQGYDWNIDPGQRVLINAKTVSFERIKELEKQKIEDGRYRDATPWEVWLRKNIDINAWKDLVDMAYDDAVQILLPPAGKDPDGEPKKIIYPLDAVNRHERPEEKYNKTYYGEDIYKLEQGNAYLESLARFNPVFTEHGIYQRSYVPSTIKGFYYNREKADDQSEAKHLYYPISIIISNKRSIHKIYRVRKEQATNMSKSAIMTPTNLFKEVKK</sequence>
<dbReference type="EMBL" id="AAWS01000060">
    <property type="protein sequence ID" value="EAY24815.1"/>
    <property type="molecule type" value="Genomic_DNA"/>
</dbReference>
<protein>
    <submittedName>
        <fullName evidence="1">Uncharacterized protein</fullName>
    </submittedName>
</protein>
<dbReference type="RefSeq" id="WP_002704000.1">
    <property type="nucleotide sequence ID" value="NZ_AAWS01000060.1"/>
</dbReference>
<gene>
    <name evidence="1" type="ORF">M23134_06707</name>
</gene>
<proteinExistence type="predicted"/>
<evidence type="ECO:0000313" key="2">
    <source>
        <dbReference type="Proteomes" id="UP000004095"/>
    </source>
</evidence>
<keyword evidence="2" id="KW-1185">Reference proteome</keyword>
<name>A1ZXN7_MICM2</name>
<dbReference type="AlphaFoldDB" id="A1ZXN7"/>
<accession>A1ZXN7</accession>